<dbReference type="FunFam" id="1.10.287.950:FF:000001">
    <property type="entry name" value="Methyl-accepting chemotaxis sensory transducer"/>
    <property type="match status" value="1"/>
</dbReference>
<dbReference type="RefSeq" id="WP_284218087.1">
    <property type="nucleotide sequence ID" value="NZ_BSOT01000006.1"/>
</dbReference>
<dbReference type="SUPFAM" id="SSF58104">
    <property type="entry name" value="Methyl-accepting chemotaxis protein (MCP) signaling domain"/>
    <property type="match status" value="1"/>
</dbReference>
<comment type="similarity">
    <text evidence="9">Belongs to the methyl-accepting chemotaxis (MCP) protein family.</text>
</comment>
<dbReference type="EMBL" id="BSOT01000006">
    <property type="protein sequence ID" value="GLR71750.1"/>
    <property type="molecule type" value="Genomic_DNA"/>
</dbReference>
<proteinExistence type="inferred from homology"/>
<feature type="domain" description="Methyl-accepting transducer" evidence="12">
    <location>
        <begin position="366"/>
        <end position="602"/>
    </location>
</feature>
<dbReference type="GO" id="GO:0007165">
    <property type="term" value="P:signal transduction"/>
    <property type="evidence" value="ECO:0007669"/>
    <property type="project" value="UniProtKB-KW"/>
</dbReference>
<dbReference type="PROSITE" id="PS50885">
    <property type="entry name" value="HAMP"/>
    <property type="match status" value="1"/>
</dbReference>
<reference evidence="14" key="2">
    <citation type="submission" date="2023-01" db="EMBL/GenBank/DDBJ databases">
        <title>Draft genome sequence of Agaribacter marinus strain NBRC 110023.</title>
        <authorList>
            <person name="Sun Q."/>
            <person name="Mori K."/>
        </authorList>
    </citation>
    <scope>NUCLEOTIDE SEQUENCE</scope>
    <source>
        <strain evidence="14">NBRC 110023</strain>
    </source>
</reference>
<reference evidence="14" key="1">
    <citation type="journal article" date="2014" name="Int. J. Syst. Evol. Microbiol.">
        <title>Complete genome sequence of Corynebacterium casei LMG S-19264T (=DSM 44701T), isolated from a smear-ripened cheese.</title>
        <authorList>
            <consortium name="US DOE Joint Genome Institute (JGI-PGF)"/>
            <person name="Walter F."/>
            <person name="Albersmeier A."/>
            <person name="Kalinowski J."/>
            <person name="Ruckert C."/>
        </authorList>
    </citation>
    <scope>NUCLEOTIDE SEQUENCE</scope>
    <source>
        <strain evidence="14">NBRC 110023</strain>
    </source>
</reference>
<comment type="caution">
    <text evidence="14">The sequence shown here is derived from an EMBL/GenBank/DDBJ whole genome shotgun (WGS) entry which is preliminary data.</text>
</comment>
<dbReference type="Pfam" id="PF00672">
    <property type="entry name" value="HAMP"/>
    <property type="match status" value="1"/>
</dbReference>
<keyword evidence="2" id="KW-1003">Cell membrane</keyword>
<gene>
    <name evidence="14" type="ORF">GCM10007852_26580</name>
</gene>
<protein>
    <submittedName>
        <fullName evidence="14">Energy taxis-modulating methyl-accepting chemotaxis protein with Cache_1 sensory domain</fullName>
    </submittedName>
</protein>
<dbReference type="InterPro" id="IPR003660">
    <property type="entry name" value="HAMP_dom"/>
</dbReference>
<keyword evidence="7 11" id="KW-0472">Membrane</keyword>
<feature type="domain" description="HAMP" evidence="13">
    <location>
        <begin position="307"/>
        <end position="361"/>
    </location>
</feature>
<evidence type="ECO:0000256" key="2">
    <source>
        <dbReference type="ARBA" id="ARBA00022475"/>
    </source>
</evidence>
<organism evidence="14 15">
    <name type="scientific">Agaribacter marinus</name>
    <dbReference type="NCBI Taxonomy" id="1431249"/>
    <lineage>
        <taxon>Bacteria</taxon>
        <taxon>Pseudomonadati</taxon>
        <taxon>Pseudomonadota</taxon>
        <taxon>Gammaproteobacteria</taxon>
        <taxon>Alteromonadales</taxon>
        <taxon>Alteromonadaceae</taxon>
        <taxon>Agaribacter</taxon>
    </lineage>
</organism>
<feature type="transmembrane region" description="Helical" evidence="11">
    <location>
        <begin position="283"/>
        <end position="305"/>
    </location>
</feature>
<dbReference type="PROSITE" id="PS50111">
    <property type="entry name" value="CHEMOTAXIS_TRANSDUC_2"/>
    <property type="match status" value="1"/>
</dbReference>
<evidence type="ECO:0000256" key="8">
    <source>
        <dbReference type="ARBA" id="ARBA00023224"/>
    </source>
</evidence>
<keyword evidence="15" id="KW-1185">Reference proteome</keyword>
<accession>A0AA37WL90</accession>
<sequence length="638" mass="69291">MLAFSIKQKIIVTLTVLVVITAVSIGTLSIFTARTTISDRVLNTELPSTVTKIASDINAQIKNMQTIASQVANDPYIHDWVENGETGNGEALLIDKLGGIALKHGLSSVSFADKSTNKYWDQNGFKRVLSPGKADSWYFAYVDSNAENMVSMHTSSNSGKTNLFVNFQQTNGRGLSGTARSFDDVITTLKNYRIEQTGFVYLLDAKGFIQLHNDPEVKKKTTLADLYEKELGATLLNKKAFSLVELEHKGKEILLATGYIPNMDWYLVAEVPTEELFASINSAIWKIALWSIAIVIVGFILANIISSSVSKPIDELANLFQRLGEGGSDLSYRLSTDGQKEVALVADGYNKFVDKLETVFNDVAANGVDLHEVSKKLKQDAESTMHDVELGTASTIKVAEQLENVSTSTTEVVSNADNANEISQHIATNGKKIADVISNSQIEINQLASKINDVSSVIKSLTTNTETIAGTLATIQAISDQTNLLALNAAIEAARAGDQGRGFAVVADEVRTLAHRTANSTKEIQGIMDELMQSSENATTEINSIVEQSKSSSSSIAVAQEILVENRELFEQIGTSCEQVSHAVGGQSHSIDSINGHMDEMRGTASRNVKSVQQITNQISNLDQLASHLELLMSEYQK</sequence>
<dbReference type="PANTHER" id="PTHR32089:SF39">
    <property type="entry name" value="METHYL-ACCEPTING CHEMOTAXIS PROTEIN HLYB"/>
    <property type="match status" value="1"/>
</dbReference>
<comment type="subcellular location">
    <subcellularLocation>
        <location evidence="1">Cell membrane</location>
        <topology evidence="1">Multi-pass membrane protein</topology>
    </subcellularLocation>
</comment>
<evidence type="ECO:0000256" key="3">
    <source>
        <dbReference type="ARBA" id="ARBA00022481"/>
    </source>
</evidence>
<dbReference type="Pfam" id="PF00015">
    <property type="entry name" value="MCPsignal"/>
    <property type="match status" value="1"/>
</dbReference>
<dbReference type="PANTHER" id="PTHR32089">
    <property type="entry name" value="METHYL-ACCEPTING CHEMOTAXIS PROTEIN MCPB"/>
    <property type="match status" value="1"/>
</dbReference>
<evidence type="ECO:0000256" key="5">
    <source>
        <dbReference type="ARBA" id="ARBA00022692"/>
    </source>
</evidence>
<keyword evidence="6 11" id="KW-1133">Transmembrane helix</keyword>
<dbReference type="Pfam" id="PF02743">
    <property type="entry name" value="dCache_1"/>
    <property type="match status" value="1"/>
</dbReference>
<evidence type="ECO:0000256" key="11">
    <source>
        <dbReference type="SAM" id="Phobius"/>
    </source>
</evidence>
<dbReference type="Proteomes" id="UP001156601">
    <property type="component" value="Unassembled WGS sequence"/>
</dbReference>
<evidence type="ECO:0000256" key="7">
    <source>
        <dbReference type="ARBA" id="ARBA00023136"/>
    </source>
</evidence>
<dbReference type="Gene3D" id="3.30.450.20">
    <property type="entry name" value="PAS domain"/>
    <property type="match status" value="1"/>
</dbReference>
<evidence type="ECO:0000256" key="1">
    <source>
        <dbReference type="ARBA" id="ARBA00004651"/>
    </source>
</evidence>
<dbReference type="SMART" id="SM00283">
    <property type="entry name" value="MA"/>
    <property type="match status" value="1"/>
</dbReference>
<keyword evidence="4" id="KW-0145">Chemotaxis</keyword>
<dbReference type="InterPro" id="IPR033479">
    <property type="entry name" value="dCache_1"/>
</dbReference>
<dbReference type="GO" id="GO:0006935">
    <property type="term" value="P:chemotaxis"/>
    <property type="evidence" value="ECO:0007669"/>
    <property type="project" value="UniProtKB-KW"/>
</dbReference>
<dbReference type="InterPro" id="IPR004089">
    <property type="entry name" value="MCPsignal_dom"/>
</dbReference>
<evidence type="ECO:0000313" key="14">
    <source>
        <dbReference type="EMBL" id="GLR71750.1"/>
    </source>
</evidence>
<keyword evidence="3" id="KW-0488">Methylation</keyword>
<evidence type="ECO:0000256" key="9">
    <source>
        <dbReference type="ARBA" id="ARBA00029447"/>
    </source>
</evidence>
<evidence type="ECO:0000256" key="10">
    <source>
        <dbReference type="PROSITE-ProRule" id="PRU00284"/>
    </source>
</evidence>
<evidence type="ECO:0000259" key="13">
    <source>
        <dbReference type="PROSITE" id="PS50885"/>
    </source>
</evidence>
<evidence type="ECO:0000256" key="4">
    <source>
        <dbReference type="ARBA" id="ARBA00022500"/>
    </source>
</evidence>
<dbReference type="SMART" id="SM00304">
    <property type="entry name" value="HAMP"/>
    <property type="match status" value="1"/>
</dbReference>
<dbReference type="GO" id="GO:0005886">
    <property type="term" value="C:plasma membrane"/>
    <property type="evidence" value="ECO:0007669"/>
    <property type="project" value="UniProtKB-SubCell"/>
</dbReference>
<evidence type="ECO:0000256" key="6">
    <source>
        <dbReference type="ARBA" id="ARBA00022989"/>
    </source>
</evidence>
<keyword evidence="5 11" id="KW-0812">Transmembrane</keyword>
<dbReference type="AlphaFoldDB" id="A0AA37WL90"/>
<dbReference type="CDD" id="cd12912">
    <property type="entry name" value="PDC2_MCP_like"/>
    <property type="match status" value="1"/>
</dbReference>
<feature type="transmembrane region" description="Helical" evidence="11">
    <location>
        <begin position="12"/>
        <end position="33"/>
    </location>
</feature>
<keyword evidence="8 10" id="KW-0807">Transducer</keyword>
<dbReference type="Gene3D" id="1.10.287.950">
    <property type="entry name" value="Methyl-accepting chemotaxis protein"/>
    <property type="match status" value="1"/>
</dbReference>
<name>A0AA37WL90_9ALTE</name>
<evidence type="ECO:0000259" key="12">
    <source>
        <dbReference type="PROSITE" id="PS50111"/>
    </source>
</evidence>
<evidence type="ECO:0000313" key="15">
    <source>
        <dbReference type="Proteomes" id="UP001156601"/>
    </source>
</evidence>